<gene>
    <name evidence="13" type="ORF">SAMN05444390_104190</name>
</gene>
<keyword evidence="8 11" id="KW-0472">Membrane</keyword>
<feature type="domain" description="General secretion pathway GspH" evidence="12">
    <location>
        <begin position="57"/>
        <end position="175"/>
    </location>
</feature>
<evidence type="ECO:0000256" key="5">
    <source>
        <dbReference type="ARBA" id="ARBA00022519"/>
    </source>
</evidence>
<comment type="subcellular location">
    <subcellularLocation>
        <location evidence="1">Cell inner membrane</location>
        <topology evidence="1">Single-pass membrane protein</topology>
    </subcellularLocation>
</comment>
<accession>A0A1H6CVG1</accession>
<evidence type="ECO:0000256" key="11">
    <source>
        <dbReference type="SAM" id="Phobius"/>
    </source>
</evidence>
<feature type="transmembrane region" description="Helical" evidence="11">
    <location>
        <begin position="20"/>
        <end position="46"/>
    </location>
</feature>
<keyword evidence="6 11" id="KW-0812">Transmembrane</keyword>
<reference evidence="13 14" key="1">
    <citation type="submission" date="2016-10" db="EMBL/GenBank/DDBJ databases">
        <authorList>
            <person name="de Groot N.N."/>
        </authorList>
    </citation>
    <scope>NUCLEOTIDE SEQUENCE [LARGE SCALE GENOMIC DNA]</scope>
    <source>
        <strain evidence="13 14">DSM 22012</strain>
    </source>
</reference>
<keyword evidence="4" id="KW-0488">Methylation</keyword>
<name>A0A1H6CVG1_9GAMM</name>
<comment type="similarity">
    <text evidence="9">Belongs to the GSP H family.</text>
</comment>
<proteinExistence type="inferred from homology"/>
<evidence type="ECO:0000256" key="9">
    <source>
        <dbReference type="ARBA" id="ARBA00025772"/>
    </source>
</evidence>
<dbReference type="GO" id="GO:0005886">
    <property type="term" value="C:plasma membrane"/>
    <property type="evidence" value="ECO:0007669"/>
    <property type="project" value="UniProtKB-SubCell"/>
</dbReference>
<dbReference type="PROSITE" id="PS00409">
    <property type="entry name" value="PROKAR_NTER_METHYL"/>
    <property type="match status" value="1"/>
</dbReference>
<dbReference type="Proteomes" id="UP000236745">
    <property type="component" value="Unassembled WGS sequence"/>
</dbReference>
<keyword evidence="5" id="KW-0997">Cell inner membrane</keyword>
<dbReference type="SUPFAM" id="SSF54523">
    <property type="entry name" value="Pili subunits"/>
    <property type="match status" value="1"/>
</dbReference>
<evidence type="ECO:0000256" key="2">
    <source>
        <dbReference type="ARBA" id="ARBA00021549"/>
    </source>
</evidence>
<evidence type="ECO:0000256" key="4">
    <source>
        <dbReference type="ARBA" id="ARBA00022481"/>
    </source>
</evidence>
<dbReference type="RefSeq" id="WP_104004577.1">
    <property type="nucleotide sequence ID" value="NZ_FNVQ01000004.1"/>
</dbReference>
<evidence type="ECO:0000256" key="1">
    <source>
        <dbReference type="ARBA" id="ARBA00004377"/>
    </source>
</evidence>
<evidence type="ECO:0000256" key="8">
    <source>
        <dbReference type="ARBA" id="ARBA00023136"/>
    </source>
</evidence>
<dbReference type="Pfam" id="PF12019">
    <property type="entry name" value="GspH"/>
    <property type="match status" value="1"/>
</dbReference>
<dbReference type="GO" id="GO:0015628">
    <property type="term" value="P:protein secretion by the type II secretion system"/>
    <property type="evidence" value="ECO:0007669"/>
    <property type="project" value="InterPro"/>
</dbReference>
<protein>
    <recommendedName>
        <fullName evidence="2">Type II secretion system protein H</fullName>
    </recommendedName>
    <alternativeName>
        <fullName evidence="10">General secretion pathway protein H</fullName>
    </alternativeName>
</protein>
<evidence type="ECO:0000259" key="12">
    <source>
        <dbReference type="Pfam" id="PF12019"/>
    </source>
</evidence>
<evidence type="ECO:0000256" key="6">
    <source>
        <dbReference type="ARBA" id="ARBA00022692"/>
    </source>
</evidence>
<dbReference type="OrthoDB" id="5624462at2"/>
<dbReference type="NCBIfam" id="TIGR02532">
    <property type="entry name" value="IV_pilin_GFxxxE"/>
    <property type="match status" value="1"/>
</dbReference>
<dbReference type="AlphaFoldDB" id="A0A1H6CVG1"/>
<dbReference type="Pfam" id="PF07963">
    <property type="entry name" value="N_methyl"/>
    <property type="match status" value="1"/>
</dbReference>
<evidence type="ECO:0000313" key="13">
    <source>
        <dbReference type="EMBL" id="SEG76838.1"/>
    </source>
</evidence>
<organism evidence="13 14">
    <name type="scientific">Marinobacterium lutimaris</name>
    <dbReference type="NCBI Taxonomy" id="568106"/>
    <lineage>
        <taxon>Bacteria</taxon>
        <taxon>Pseudomonadati</taxon>
        <taxon>Pseudomonadota</taxon>
        <taxon>Gammaproteobacteria</taxon>
        <taxon>Oceanospirillales</taxon>
        <taxon>Oceanospirillaceae</taxon>
        <taxon>Marinobacterium</taxon>
    </lineage>
</organism>
<dbReference type="Gene3D" id="3.55.40.10">
    <property type="entry name" value="minor pseudopilin epsh domain"/>
    <property type="match status" value="1"/>
</dbReference>
<evidence type="ECO:0000256" key="10">
    <source>
        <dbReference type="ARBA" id="ARBA00030775"/>
    </source>
</evidence>
<evidence type="ECO:0000256" key="3">
    <source>
        <dbReference type="ARBA" id="ARBA00022475"/>
    </source>
</evidence>
<dbReference type="InterPro" id="IPR012902">
    <property type="entry name" value="N_methyl_site"/>
</dbReference>
<evidence type="ECO:0000256" key="7">
    <source>
        <dbReference type="ARBA" id="ARBA00022989"/>
    </source>
</evidence>
<dbReference type="GO" id="GO:0015627">
    <property type="term" value="C:type II protein secretion system complex"/>
    <property type="evidence" value="ECO:0007669"/>
    <property type="project" value="InterPro"/>
</dbReference>
<sequence length="186" mass="20220">MDDSEFFPKPGKLCPGDSGFTLIELLVAITILAILAMLVPSMAGMVERASRDSTQKDLMSLMSVARSEAIQRQQPVTFCRGESTACAGTTTNQDTRWDGGLMFVDTKQTRTFDTADDELLRYVPFNEGVQVTWNGGDVITFEADGSVTGYSLGSFMLTHSSDSSTVSCIRISMQGRVRQATGEDCD</sequence>
<evidence type="ECO:0000313" key="14">
    <source>
        <dbReference type="Proteomes" id="UP000236745"/>
    </source>
</evidence>
<dbReference type="InterPro" id="IPR022346">
    <property type="entry name" value="T2SS_GspH"/>
</dbReference>
<keyword evidence="14" id="KW-1185">Reference proteome</keyword>
<dbReference type="InterPro" id="IPR045584">
    <property type="entry name" value="Pilin-like"/>
</dbReference>
<keyword evidence="3" id="KW-1003">Cell membrane</keyword>
<keyword evidence="7 11" id="KW-1133">Transmembrane helix</keyword>
<dbReference type="EMBL" id="FNVQ01000004">
    <property type="protein sequence ID" value="SEG76838.1"/>
    <property type="molecule type" value="Genomic_DNA"/>
</dbReference>